<accession>A0A6G6Y9J4</accession>
<feature type="chain" id="PRO_5026046393" description="DUF4907 domain-containing protein" evidence="1">
    <location>
        <begin position="21"/>
        <end position="139"/>
    </location>
</feature>
<dbReference type="KEGG" id="spzr:G5C33_17925"/>
<dbReference type="Proteomes" id="UP000501568">
    <property type="component" value="Chromosome"/>
</dbReference>
<evidence type="ECO:0000313" key="3">
    <source>
        <dbReference type="Proteomes" id="UP000501568"/>
    </source>
</evidence>
<evidence type="ECO:0000256" key="1">
    <source>
        <dbReference type="SAM" id="SignalP"/>
    </source>
</evidence>
<name>A0A6G6Y9J4_9SPHN</name>
<dbReference type="EMBL" id="CP049109">
    <property type="protein sequence ID" value="QIG81477.1"/>
    <property type="molecule type" value="Genomic_DNA"/>
</dbReference>
<sequence>MLLRSLLACLAALTLSAAQDAPPRYAAGQVWEYHNRPQDAGSLLRIQRIERQQDQWVFHISLSRLCVAGQPGGMTLPHAPISREALDASVTRLAADQAAMADVDFATGIAVWREDQGGVFTIPADQIADLVEQSAGPGC</sequence>
<protein>
    <recommendedName>
        <fullName evidence="4">DUF4907 domain-containing protein</fullName>
    </recommendedName>
</protein>
<reference evidence="2 3" key="1">
    <citation type="submission" date="2020-02" db="EMBL/GenBank/DDBJ databases">
        <authorList>
            <person name="Zheng R.K."/>
            <person name="Sun C.M."/>
        </authorList>
    </citation>
    <scope>NUCLEOTIDE SEQUENCE [LARGE SCALE GENOMIC DNA]</scope>
    <source>
        <strain evidence="3">zrk23</strain>
    </source>
</reference>
<evidence type="ECO:0000313" key="2">
    <source>
        <dbReference type="EMBL" id="QIG81477.1"/>
    </source>
</evidence>
<keyword evidence="1" id="KW-0732">Signal</keyword>
<gene>
    <name evidence="2" type="ORF">G5C33_17925</name>
</gene>
<organism evidence="2 3">
    <name type="scientific">Stakelama tenebrarum</name>
    <dbReference type="NCBI Taxonomy" id="2711215"/>
    <lineage>
        <taxon>Bacteria</taxon>
        <taxon>Pseudomonadati</taxon>
        <taxon>Pseudomonadota</taxon>
        <taxon>Alphaproteobacteria</taxon>
        <taxon>Sphingomonadales</taxon>
        <taxon>Sphingomonadaceae</taxon>
        <taxon>Stakelama</taxon>
    </lineage>
</organism>
<keyword evidence="3" id="KW-1185">Reference proteome</keyword>
<evidence type="ECO:0008006" key="4">
    <source>
        <dbReference type="Google" id="ProtNLM"/>
    </source>
</evidence>
<feature type="signal peptide" evidence="1">
    <location>
        <begin position="1"/>
        <end position="20"/>
    </location>
</feature>
<dbReference type="AlphaFoldDB" id="A0A6G6Y9J4"/>
<dbReference type="RefSeq" id="WP_165328404.1">
    <property type="nucleotide sequence ID" value="NZ_CP049109.1"/>
</dbReference>
<proteinExistence type="predicted"/>